<evidence type="ECO:0000256" key="1">
    <source>
        <dbReference type="SAM" id="MobiDB-lite"/>
    </source>
</evidence>
<accession>A0A8H3LS39</accession>
<evidence type="ECO:0000313" key="2">
    <source>
        <dbReference type="EMBL" id="GES91697.1"/>
    </source>
</evidence>
<dbReference type="AlphaFoldDB" id="A0A8H3LS39"/>
<dbReference type="Proteomes" id="UP000615446">
    <property type="component" value="Unassembled WGS sequence"/>
</dbReference>
<feature type="region of interest" description="Disordered" evidence="1">
    <location>
        <begin position="1"/>
        <end position="41"/>
    </location>
</feature>
<gene>
    <name evidence="2" type="ORF">RCL2_001850400</name>
</gene>
<organism evidence="2 3">
    <name type="scientific">Rhizophagus clarus</name>
    <dbReference type="NCBI Taxonomy" id="94130"/>
    <lineage>
        <taxon>Eukaryota</taxon>
        <taxon>Fungi</taxon>
        <taxon>Fungi incertae sedis</taxon>
        <taxon>Mucoromycota</taxon>
        <taxon>Glomeromycotina</taxon>
        <taxon>Glomeromycetes</taxon>
        <taxon>Glomerales</taxon>
        <taxon>Glomeraceae</taxon>
        <taxon>Rhizophagus</taxon>
    </lineage>
</organism>
<evidence type="ECO:0000313" key="3">
    <source>
        <dbReference type="Proteomes" id="UP000615446"/>
    </source>
</evidence>
<dbReference type="OrthoDB" id="10568832at2759"/>
<comment type="caution">
    <text evidence="2">The sequence shown here is derived from an EMBL/GenBank/DDBJ whole genome shotgun (WGS) entry which is preliminary data.</text>
</comment>
<dbReference type="EMBL" id="BLAL01000206">
    <property type="protein sequence ID" value="GES91697.1"/>
    <property type="molecule type" value="Genomic_DNA"/>
</dbReference>
<protein>
    <submittedName>
        <fullName evidence="2">Uncharacterized protein</fullName>
    </submittedName>
</protein>
<feature type="compositionally biased region" description="Basic residues" evidence="1">
    <location>
        <begin position="23"/>
        <end position="35"/>
    </location>
</feature>
<sequence>MLSGTHVTKSKTSQKRKNDMLKGQRHQHLHNGRAKAGKELGQRNSNCWKRWRFHNNPNIHSRDRFHKNDVTNWVRINYIIVSIIPVQSAMNKIWATSETFKASKKQ</sequence>
<proteinExistence type="predicted"/>
<name>A0A8H3LS39_9GLOM</name>
<reference evidence="2" key="1">
    <citation type="submission" date="2019-10" db="EMBL/GenBank/DDBJ databases">
        <title>Conservation and host-specific expression of non-tandemly repeated heterogenous ribosome RNA gene in arbuscular mycorrhizal fungi.</title>
        <authorList>
            <person name="Maeda T."/>
            <person name="Kobayashi Y."/>
            <person name="Nakagawa T."/>
            <person name="Ezawa T."/>
            <person name="Yamaguchi K."/>
            <person name="Bino T."/>
            <person name="Nishimoto Y."/>
            <person name="Shigenobu S."/>
            <person name="Kawaguchi M."/>
        </authorList>
    </citation>
    <scope>NUCLEOTIDE SEQUENCE</scope>
    <source>
        <strain evidence="2">HR1</strain>
    </source>
</reference>